<dbReference type="EMBL" id="JABSTQ010009701">
    <property type="protein sequence ID" value="KAG0426626.1"/>
    <property type="molecule type" value="Genomic_DNA"/>
</dbReference>
<dbReference type="Proteomes" id="UP000805193">
    <property type="component" value="Unassembled WGS sequence"/>
</dbReference>
<keyword evidence="2" id="KW-1185">Reference proteome</keyword>
<accession>A0AC60PZ73</accession>
<reference evidence="1 2" key="1">
    <citation type="journal article" date="2020" name="Cell">
        <title>Large-Scale Comparative Analyses of Tick Genomes Elucidate Their Genetic Diversity and Vector Capacities.</title>
        <authorList>
            <consortium name="Tick Genome and Microbiome Consortium (TIGMIC)"/>
            <person name="Jia N."/>
            <person name="Wang J."/>
            <person name="Shi W."/>
            <person name="Du L."/>
            <person name="Sun Y."/>
            <person name="Zhan W."/>
            <person name="Jiang J.F."/>
            <person name="Wang Q."/>
            <person name="Zhang B."/>
            <person name="Ji P."/>
            <person name="Bell-Sakyi L."/>
            <person name="Cui X.M."/>
            <person name="Yuan T.T."/>
            <person name="Jiang B.G."/>
            <person name="Yang W.F."/>
            <person name="Lam T.T."/>
            <person name="Chang Q.C."/>
            <person name="Ding S.J."/>
            <person name="Wang X.J."/>
            <person name="Zhu J.G."/>
            <person name="Ruan X.D."/>
            <person name="Zhao L."/>
            <person name="Wei J.T."/>
            <person name="Ye R.Z."/>
            <person name="Que T.C."/>
            <person name="Du C.H."/>
            <person name="Zhou Y.H."/>
            <person name="Cheng J.X."/>
            <person name="Dai P.F."/>
            <person name="Guo W.B."/>
            <person name="Han X.H."/>
            <person name="Huang E.J."/>
            <person name="Li L.F."/>
            <person name="Wei W."/>
            <person name="Gao Y.C."/>
            <person name="Liu J.Z."/>
            <person name="Shao H.Z."/>
            <person name="Wang X."/>
            <person name="Wang C.C."/>
            <person name="Yang T.C."/>
            <person name="Huo Q.B."/>
            <person name="Li W."/>
            <person name="Chen H.Y."/>
            <person name="Chen S.E."/>
            <person name="Zhou L.G."/>
            <person name="Ni X.B."/>
            <person name="Tian J.H."/>
            <person name="Sheng Y."/>
            <person name="Liu T."/>
            <person name="Pan Y.S."/>
            <person name="Xia L.Y."/>
            <person name="Li J."/>
            <person name="Zhao F."/>
            <person name="Cao W.C."/>
        </authorList>
    </citation>
    <scope>NUCLEOTIDE SEQUENCE [LARGE SCALE GENOMIC DNA]</scope>
    <source>
        <strain evidence="1">Iper-2018</strain>
    </source>
</reference>
<name>A0AC60PZ73_IXOPE</name>
<protein>
    <submittedName>
        <fullName evidence="1">Uncharacterized protein</fullName>
    </submittedName>
</protein>
<sequence length="489" mass="53917">MLRRWRVFCLVCGLWITACMVAASEDRMLEDLEEPVDVLGTRDLLFSPERRINIFERQTLPLYITVLLQGTSDNGTSGVVVKVLAADTSVATVSDSQEGMVVQNGTTYNVSIEGVFLGYTHLKFELCSPDDIGGANCTRLRYVVAVLRDPSLLQRIFPYLIGFMVSVNYINMGCQIDLMVVLEVLKKPIPPILGIACQFIFMPLVSYGIGLLLLPNALMRFGIFMLGCSPGGNSSNLWTLMFDGDVTLSITMTFISTIASVGMMPLWIFLLGRHMSPETGSLHIPFANIVVSLVGLVVPLAIGMLIWRFKPKWAQKAQKCIKPLTLVVLIVILGLSVTVNQYIFLLMTWKSFLCGALISWSAYAFGAFAAFLGRLNRAQIIAVSIEIAFQNSGIAVVVLFTSLNQPDADLVIVPVVCQAILQGIPLYLLYIVLRLRKCVLNRMHPEKKVEPVPVCEAELGELCKTPANGRPNENLEANGVLVDDYKSKL</sequence>
<comment type="caution">
    <text evidence="1">The sequence shown here is derived from an EMBL/GenBank/DDBJ whole genome shotgun (WGS) entry which is preliminary data.</text>
</comment>
<evidence type="ECO:0000313" key="2">
    <source>
        <dbReference type="Proteomes" id="UP000805193"/>
    </source>
</evidence>
<proteinExistence type="predicted"/>
<evidence type="ECO:0000313" key="1">
    <source>
        <dbReference type="EMBL" id="KAG0426626.1"/>
    </source>
</evidence>
<gene>
    <name evidence="1" type="ORF">HPB47_026287</name>
</gene>
<organism evidence="1 2">
    <name type="scientific">Ixodes persulcatus</name>
    <name type="common">Taiga tick</name>
    <dbReference type="NCBI Taxonomy" id="34615"/>
    <lineage>
        <taxon>Eukaryota</taxon>
        <taxon>Metazoa</taxon>
        <taxon>Ecdysozoa</taxon>
        <taxon>Arthropoda</taxon>
        <taxon>Chelicerata</taxon>
        <taxon>Arachnida</taxon>
        <taxon>Acari</taxon>
        <taxon>Parasitiformes</taxon>
        <taxon>Ixodida</taxon>
        <taxon>Ixodoidea</taxon>
        <taxon>Ixodidae</taxon>
        <taxon>Ixodinae</taxon>
        <taxon>Ixodes</taxon>
    </lineage>
</organism>